<dbReference type="GO" id="GO:0004175">
    <property type="term" value="F:endopeptidase activity"/>
    <property type="evidence" value="ECO:0007669"/>
    <property type="project" value="UniProtKB-ARBA"/>
</dbReference>
<organism evidence="4 5">
    <name type="scientific">Streptococcus ruminicola</name>
    <dbReference type="NCBI Taxonomy" id="2686210"/>
    <lineage>
        <taxon>Bacteria</taxon>
        <taxon>Bacillati</taxon>
        <taxon>Bacillota</taxon>
        <taxon>Bacilli</taxon>
        <taxon>Lactobacillales</taxon>
        <taxon>Streptococcaceae</taxon>
        <taxon>Streptococcus</taxon>
    </lineage>
</organism>
<evidence type="ECO:0000256" key="1">
    <source>
        <dbReference type="ARBA" id="ARBA00009067"/>
    </source>
</evidence>
<evidence type="ECO:0000313" key="5">
    <source>
        <dbReference type="Proteomes" id="UP000503166"/>
    </source>
</evidence>
<sequence>MLEGFFPNFEIGSISLRRDSWLTLIVFSISTIFLPAMTEETFYRKNMILFDSKKAIFLTTFFSMLLYALEHSLSWWGIFLTMIWALPLSFSYIKTRNIYVVMTAHFIGNLIGNGSDVIATLIHWLS</sequence>
<keyword evidence="4" id="KW-0645">Protease</keyword>
<gene>
    <name evidence="4" type="ORF">GPZ88_08745</name>
</gene>
<dbReference type="GO" id="GO:0080120">
    <property type="term" value="P:CAAX-box protein maturation"/>
    <property type="evidence" value="ECO:0007669"/>
    <property type="project" value="UniProtKB-ARBA"/>
</dbReference>
<dbReference type="Pfam" id="PF02517">
    <property type="entry name" value="Rce1-like"/>
    <property type="match status" value="1"/>
</dbReference>
<accession>A0A6G8I2N4</accession>
<evidence type="ECO:0000313" key="4">
    <source>
        <dbReference type="EMBL" id="QIM47370.1"/>
    </source>
</evidence>
<dbReference type="KEGG" id="srum:GPZ88_08745"/>
<protein>
    <submittedName>
        <fullName evidence="4">CPBP family intramembrane metalloprotease</fullName>
    </submittedName>
</protein>
<dbReference type="EMBL" id="CP046919">
    <property type="protein sequence ID" value="QIM47370.1"/>
    <property type="molecule type" value="Genomic_DNA"/>
</dbReference>
<dbReference type="GO" id="GO:0006508">
    <property type="term" value="P:proteolysis"/>
    <property type="evidence" value="ECO:0007669"/>
    <property type="project" value="UniProtKB-KW"/>
</dbReference>
<keyword evidence="2" id="KW-1133">Transmembrane helix</keyword>
<keyword evidence="2" id="KW-0812">Transmembrane</keyword>
<dbReference type="Proteomes" id="UP000503166">
    <property type="component" value="Chromosome"/>
</dbReference>
<dbReference type="GO" id="GO:0008237">
    <property type="term" value="F:metallopeptidase activity"/>
    <property type="evidence" value="ECO:0007669"/>
    <property type="project" value="UniProtKB-KW"/>
</dbReference>
<comment type="similarity">
    <text evidence="1">Belongs to the UPF0177 family.</text>
</comment>
<keyword evidence="4" id="KW-0378">Hydrolase</keyword>
<evidence type="ECO:0000259" key="3">
    <source>
        <dbReference type="Pfam" id="PF02517"/>
    </source>
</evidence>
<reference evidence="4 5" key="1">
    <citation type="submission" date="2019-12" db="EMBL/GenBank/DDBJ databases">
        <title>Complete genome sequence of Streptococcus sp. CNU G2 isolated frome Bos taurus coreanae.</title>
        <authorList>
            <person name="Park S.Y."/>
            <person name="Kim J.H."/>
            <person name="Seo S.W."/>
        </authorList>
    </citation>
    <scope>NUCLEOTIDE SEQUENCE [LARGE SCALE GENOMIC DNA]</scope>
    <source>
        <strain evidence="4 5">CNU G2</strain>
    </source>
</reference>
<keyword evidence="2" id="KW-0472">Membrane</keyword>
<dbReference type="AlphaFoldDB" id="A0A6G8I2N4"/>
<feature type="transmembrane region" description="Helical" evidence="2">
    <location>
        <begin position="20"/>
        <end position="38"/>
    </location>
</feature>
<evidence type="ECO:0000256" key="2">
    <source>
        <dbReference type="SAM" id="Phobius"/>
    </source>
</evidence>
<keyword evidence="4" id="KW-0482">Metalloprotease</keyword>
<proteinExistence type="inferred from homology"/>
<feature type="domain" description="CAAX prenyl protease 2/Lysostaphin resistance protein A-like" evidence="3">
    <location>
        <begin position="23"/>
        <end position="111"/>
    </location>
</feature>
<name>A0A6G8I2N4_9STRE</name>
<dbReference type="InterPro" id="IPR003675">
    <property type="entry name" value="Rce1/LyrA-like_dom"/>
</dbReference>
<feature type="transmembrane region" description="Helical" evidence="2">
    <location>
        <begin position="75"/>
        <end position="93"/>
    </location>
</feature>